<proteinExistence type="predicted"/>
<dbReference type="CDD" id="cd05325">
    <property type="entry name" value="carb_red_sniffer_like_SDR_c"/>
    <property type="match status" value="1"/>
</dbReference>
<dbReference type="InterPro" id="IPR002347">
    <property type="entry name" value="SDR_fam"/>
</dbReference>
<keyword evidence="2" id="KW-1185">Reference proteome</keyword>
<sequence>MRPADVTSNYACMSCMKLMTNFSLVQKPCLHKWVYDSLWNLPFRSLRRMLSYAITGASRGIGLGFVKSLAANPSTTVFALVRDVSSASSLHEFVDGHNYQNVHILKADLNDVASIKAASEEVAKITKGTLDVLINNAALVYQERINMMLDEFPDEKSLEEDMIDFYKTNTLGTIHMINAFLPLLRAGGTKKCIIIGSALASTKLARNTGVIRFSGYAMSKSALNIAGVRYATKYRSEGVIFLTITPGLVKTLQGKPDEVDKFFAKEEERIRQQFPQFEGSITVEQSVHDQLALISRVTIDQSGAFVNRDGTDLENEGYIKEM</sequence>
<name>A0A0H2RMQ6_9AGAM</name>
<evidence type="ECO:0000313" key="1">
    <source>
        <dbReference type="EMBL" id="KLO10733.1"/>
    </source>
</evidence>
<dbReference type="EMBL" id="KQ086018">
    <property type="protein sequence ID" value="KLO10733.1"/>
    <property type="molecule type" value="Genomic_DNA"/>
</dbReference>
<dbReference type="InParanoid" id="A0A0H2RMQ6"/>
<dbReference type="FunCoup" id="A0A0H2RMQ6">
    <property type="interactions" value="119"/>
</dbReference>
<dbReference type="PRINTS" id="PR00081">
    <property type="entry name" value="GDHRDH"/>
</dbReference>
<dbReference type="PANTHER" id="PTHR45458">
    <property type="entry name" value="SHORT-CHAIN DEHYDROGENASE/REDUCTASE SDR"/>
    <property type="match status" value="1"/>
</dbReference>
<accession>A0A0H2RMQ6</accession>
<gene>
    <name evidence="1" type="ORF">SCHPADRAFT_504210</name>
</gene>
<dbReference type="GO" id="GO:0016616">
    <property type="term" value="F:oxidoreductase activity, acting on the CH-OH group of donors, NAD or NADP as acceptor"/>
    <property type="evidence" value="ECO:0007669"/>
    <property type="project" value="TreeGrafter"/>
</dbReference>
<dbReference type="SUPFAM" id="SSF51735">
    <property type="entry name" value="NAD(P)-binding Rossmann-fold domains"/>
    <property type="match status" value="1"/>
</dbReference>
<dbReference type="InterPro" id="IPR052184">
    <property type="entry name" value="SDR_enzymes"/>
</dbReference>
<reference evidence="1 2" key="1">
    <citation type="submission" date="2015-04" db="EMBL/GenBank/DDBJ databases">
        <title>Complete genome sequence of Schizopora paradoxa KUC8140, a cosmopolitan wood degrader in East Asia.</title>
        <authorList>
            <consortium name="DOE Joint Genome Institute"/>
            <person name="Min B."/>
            <person name="Park H."/>
            <person name="Jang Y."/>
            <person name="Kim J.-J."/>
            <person name="Kim K.H."/>
            <person name="Pangilinan J."/>
            <person name="Lipzen A."/>
            <person name="Riley R."/>
            <person name="Grigoriev I.V."/>
            <person name="Spatafora J.W."/>
            <person name="Choi I.-G."/>
        </authorList>
    </citation>
    <scope>NUCLEOTIDE SEQUENCE [LARGE SCALE GENOMIC DNA]</scope>
    <source>
        <strain evidence="1 2">KUC8140</strain>
    </source>
</reference>
<evidence type="ECO:0000313" key="2">
    <source>
        <dbReference type="Proteomes" id="UP000053477"/>
    </source>
</evidence>
<protein>
    <submittedName>
        <fullName evidence="1">NAD(P)-binding protein</fullName>
    </submittedName>
</protein>
<dbReference type="InterPro" id="IPR036291">
    <property type="entry name" value="NAD(P)-bd_dom_sf"/>
</dbReference>
<dbReference type="Pfam" id="PF00106">
    <property type="entry name" value="adh_short"/>
    <property type="match status" value="1"/>
</dbReference>
<dbReference type="AlphaFoldDB" id="A0A0H2RMQ6"/>
<organism evidence="1 2">
    <name type="scientific">Schizopora paradoxa</name>
    <dbReference type="NCBI Taxonomy" id="27342"/>
    <lineage>
        <taxon>Eukaryota</taxon>
        <taxon>Fungi</taxon>
        <taxon>Dikarya</taxon>
        <taxon>Basidiomycota</taxon>
        <taxon>Agaricomycotina</taxon>
        <taxon>Agaricomycetes</taxon>
        <taxon>Hymenochaetales</taxon>
        <taxon>Schizoporaceae</taxon>
        <taxon>Schizopora</taxon>
    </lineage>
</organism>
<dbReference type="PANTHER" id="PTHR45458:SF3">
    <property type="entry name" value="CHAIN DEHYDROGENASE (ATSC), PUTATIVE-RELATED"/>
    <property type="match status" value="1"/>
</dbReference>
<dbReference type="Proteomes" id="UP000053477">
    <property type="component" value="Unassembled WGS sequence"/>
</dbReference>
<dbReference type="OrthoDB" id="9876299at2759"/>
<dbReference type="Gene3D" id="3.40.50.720">
    <property type="entry name" value="NAD(P)-binding Rossmann-like Domain"/>
    <property type="match status" value="1"/>
</dbReference>